<sequence>MTGQHHQDELEHAMDLGIRAAEAIIAGTSEQRGPIACPFEPGSRAELVFWRSFRYRKELPLEGEAAGVR</sequence>
<gene>
    <name evidence="1" type="ORF">SAMN05421508_1234</name>
</gene>
<dbReference type="Proteomes" id="UP000219621">
    <property type="component" value="Unassembled WGS sequence"/>
</dbReference>
<dbReference type="EMBL" id="OCNJ01000023">
    <property type="protein sequence ID" value="SOE01757.1"/>
    <property type="molecule type" value="Genomic_DNA"/>
</dbReference>
<protein>
    <submittedName>
        <fullName evidence="1">Uncharacterized protein</fullName>
    </submittedName>
</protein>
<evidence type="ECO:0000313" key="2">
    <source>
        <dbReference type="Proteomes" id="UP000219621"/>
    </source>
</evidence>
<evidence type="ECO:0000313" key="1">
    <source>
        <dbReference type="EMBL" id="SOE01757.1"/>
    </source>
</evidence>
<accession>A0A286H1W7</accession>
<organism evidence="1 2">
    <name type="scientific">Caenispirillum bisanense</name>
    <dbReference type="NCBI Taxonomy" id="414052"/>
    <lineage>
        <taxon>Bacteria</taxon>
        <taxon>Pseudomonadati</taxon>
        <taxon>Pseudomonadota</taxon>
        <taxon>Alphaproteobacteria</taxon>
        <taxon>Rhodospirillales</taxon>
        <taxon>Novispirillaceae</taxon>
        <taxon>Caenispirillum</taxon>
    </lineage>
</organism>
<dbReference type="RefSeq" id="WP_141415252.1">
    <property type="nucleotide sequence ID" value="NZ_OCNJ01000023.1"/>
</dbReference>
<name>A0A286H1W7_9PROT</name>
<dbReference type="AlphaFoldDB" id="A0A286H1W7"/>
<keyword evidence="2" id="KW-1185">Reference proteome</keyword>
<proteinExistence type="predicted"/>
<reference evidence="1 2" key="1">
    <citation type="submission" date="2017-09" db="EMBL/GenBank/DDBJ databases">
        <authorList>
            <person name="Ehlers B."/>
            <person name="Leendertz F.H."/>
        </authorList>
    </citation>
    <scope>NUCLEOTIDE SEQUENCE [LARGE SCALE GENOMIC DNA]</scope>
    <source>
        <strain evidence="1 2">USBA 140</strain>
    </source>
</reference>